<name>A0ABU5S4C4_9BACT</name>
<protein>
    <submittedName>
        <fullName evidence="4">Glycosyl hydrolase 108 family protein</fullName>
    </submittedName>
</protein>
<dbReference type="InterPro" id="IPR023346">
    <property type="entry name" value="Lysozyme-like_dom_sf"/>
</dbReference>
<feature type="domain" description="Peptidoglycan binding" evidence="3">
    <location>
        <begin position="134"/>
        <end position="196"/>
    </location>
</feature>
<dbReference type="Proteomes" id="UP001303899">
    <property type="component" value="Unassembled WGS sequence"/>
</dbReference>
<sequence length="210" mass="24366">MKKLLLLLLFMLKSNISFCADFKLFFPRLIRLEGVLFTITRYDLGGATKFGITLKSFQAFCKHQSIEILICDKDGDGLVSVEDLRLIVLQDVKQIYLNAYWHQMRADEIHSQALAELLVDMVIHAGMGYQGAHIKALQHILGIKADGRMNHQTIEALNRADEKLVYHALYQYRKTYYQKLAQVKNQNVFLKGWQHRILTLQNLHRHAQLI</sequence>
<dbReference type="Pfam" id="PF09374">
    <property type="entry name" value="PG_binding_3"/>
    <property type="match status" value="1"/>
</dbReference>
<dbReference type="SUPFAM" id="SSF53955">
    <property type="entry name" value="Lysozyme-like"/>
    <property type="match status" value="1"/>
</dbReference>
<keyword evidence="1" id="KW-0732">Signal</keyword>
<dbReference type="PROSITE" id="PS00018">
    <property type="entry name" value="EF_HAND_1"/>
    <property type="match status" value="1"/>
</dbReference>
<organism evidence="4 5">
    <name type="scientific">Arcicella gelida</name>
    <dbReference type="NCBI Taxonomy" id="2984195"/>
    <lineage>
        <taxon>Bacteria</taxon>
        <taxon>Pseudomonadati</taxon>
        <taxon>Bacteroidota</taxon>
        <taxon>Cytophagia</taxon>
        <taxon>Cytophagales</taxon>
        <taxon>Flectobacillaceae</taxon>
        <taxon>Arcicella</taxon>
    </lineage>
</organism>
<dbReference type="RefSeq" id="WP_323328550.1">
    <property type="nucleotide sequence ID" value="NZ_JAYGIL010000010.1"/>
</dbReference>
<feature type="signal peptide" evidence="1">
    <location>
        <begin position="1"/>
        <end position="19"/>
    </location>
</feature>
<proteinExistence type="predicted"/>
<dbReference type="Pfam" id="PF05838">
    <property type="entry name" value="Glyco_hydro_108"/>
    <property type="match status" value="1"/>
</dbReference>
<feature type="chain" id="PRO_5046158670" evidence="1">
    <location>
        <begin position="20"/>
        <end position="210"/>
    </location>
</feature>
<comment type="caution">
    <text evidence="4">The sequence shown here is derived from an EMBL/GenBank/DDBJ whole genome shotgun (WGS) entry which is preliminary data.</text>
</comment>
<keyword evidence="5" id="KW-1185">Reference proteome</keyword>
<reference evidence="4 5" key="1">
    <citation type="submission" date="2023-12" db="EMBL/GenBank/DDBJ databases">
        <title>Novel species of the genus Arcicella isolated from rivers.</title>
        <authorList>
            <person name="Lu H."/>
        </authorList>
    </citation>
    <scope>NUCLEOTIDE SEQUENCE [LARGE SCALE GENOMIC DNA]</scope>
    <source>
        <strain evidence="4 5">DC2W</strain>
    </source>
</reference>
<evidence type="ECO:0000259" key="2">
    <source>
        <dbReference type="Pfam" id="PF05838"/>
    </source>
</evidence>
<evidence type="ECO:0000256" key="1">
    <source>
        <dbReference type="SAM" id="SignalP"/>
    </source>
</evidence>
<accession>A0ABU5S4C4</accession>
<dbReference type="InterPro" id="IPR018247">
    <property type="entry name" value="EF_Hand_1_Ca_BS"/>
</dbReference>
<feature type="domain" description="TtsA-like Glycoside hydrolase family 108" evidence="2">
    <location>
        <begin position="29"/>
        <end position="126"/>
    </location>
</feature>
<evidence type="ECO:0000313" key="5">
    <source>
        <dbReference type="Proteomes" id="UP001303899"/>
    </source>
</evidence>
<gene>
    <name evidence="4" type="ORF">VB776_09960</name>
</gene>
<dbReference type="GO" id="GO:0016787">
    <property type="term" value="F:hydrolase activity"/>
    <property type="evidence" value="ECO:0007669"/>
    <property type="project" value="UniProtKB-KW"/>
</dbReference>
<evidence type="ECO:0000313" key="4">
    <source>
        <dbReference type="EMBL" id="MEA5403239.1"/>
    </source>
</evidence>
<keyword evidence="4" id="KW-0378">Hydrolase</keyword>
<dbReference type="EMBL" id="JAYGIL010000010">
    <property type="protein sequence ID" value="MEA5403239.1"/>
    <property type="molecule type" value="Genomic_DNA"/>
</dbReference>
<dbReference type="InterPro" id="IPR008565">
    <property type="entry name" value="TtsA-like_GH18_dom"/>
</dbReference>
<evidence type="ECO:0000259" key="3">
    <source>
        <dbReference type="Pfam" id="PF09374"/>
    </source>
</evidence>
<dbReference type="Gene3D" id="1.20.141.10">
    <property type="entry name" value="Chitosanase, subunit A, domain 1"/>
    <property type="match status" value="1"/>
</dbReference>
<dbReference type="InterPro" id="IPR018537">
    <property type="entry name" value="Peptidoglycan-bd_3"/>
</dbReference>